<comment type="caution">
    <text evidence="1">The sequence shown here is derived from an EMBL/GenBank/DDBJ whole genome shotgun (WGS) entry which is preliminary data.</text>
</comment>
<reference evidence="1 2" key="1">
    <citation type="submission" date="2020-05" db="EMBL/GenBank/DDBJ databases">
        <title>Identification and distribution of gene clusters putatively required for synthesis of sphingolipid metabolism inhibitors in phylogenetically diverse species of the filamentous fungus Fusarium.</title>
        <authorList>
            <person name="Kim H.-S."/>
            <person name="Busman M."/>
            <person name="Brown D.W."/>
            <person name="Divon H."/>
            <person name="Uhlig S."/>
            <person name="Proctor R.H."/>
        </authorList>
    </citation>
    <scope>NUCLEOTIDE SEQUENCE [LARGE SCALE GENOMIC DNA]</scope>
    <source>
        <strain evidence="1 2">NRRL 53147</strain>
    </source>
</reference>
<evidence type="ECO:0000313" key="1">
    <source>
        <dbReference type="EMBL" id="KAF5552382.1"/>
    </source>
</evidence>
<protein>
    <submittedName>
        <fullName evidence="1">Uncharacterized protein</fullName>
    </submittedName>
</protein>
<gene>
    <name evidence="1" type="ORF">FMEXI_2865</name>
</gene>
<dbReference type="EMBL" id="JAAOAM010000060">
    <property type="protein sequence ID" value="KAF5552382.1"/>
    <property type="molecule type" value="Genomic_DNA"/>
</dbReference>
<name>A0A8H5N4N1_9HYPO</name>
<proteinExistence type="predicted"/>
<keyword evidence="2" id="KW-1185">Reference proteome</keyword>
<accession>A0A8H5N4N1</accession>
<evidence type="ECO:0000313" key="2">
    <source>
        <dbReference type="Proteomes" id="UP000522262"/>
    </source>
</evidence>
<sequence>MGNEYPDDWTRDYAELYKHHVALCTKMEHTASEYERRRLLIGPISTQGQDKKMALVSRHIPSPDEQNQEPWPRTFLQVAKRDGIKADFKTTIPTDCPNPRQNATLGTFTRAGRLESIGI</sequence>
<organism evidence="1 2">
    <name type="scientific">Fusarium mexicanum</name>
    <dbReference type="NCBI Taxonomy" id="751941"/>
    <lineage>
        <taxon>Eukaryota</taxon>
        <taxon>Fungi</taxon>
        <taxon>Dikarya</taxon>
        <taxon>Ascomycota</taxon>
        <taxon>Pezizomycotina</taxon>
        <taxon>Sordariomycetes</taxon>
        <taxon>Hypocreomycetidae</taxon>
        <taxon>Hypocreales</taxon>
        <taxon>Nectriaceae</taxon>
        <taxon>Fusarium</taxon>
        <taxon>Fusarium fujikuroi species complex</taxon>
    </lineage>
</organism>
<dbReference type="Proteomes" id="UP000522262">
    <property type="component" value="Unassembled WGS sequence"/>
</dbReference>
<dbReference type="AlphaFoldDB" id="A0A8H5N4N1"/>